<name>A0ABZ1I849_9PSEU</name>
<keyword evidence="2" id="KW-1185">Reference proteome</keyword>
<dbReference type="RefSeq" id="WP_326569331.1">
    <property type="nucleotide sequence ID" value="NZ_CP142149.1"/>
</dbReference>
<dbReference type="Proteomes" id="UP001330812">
    <property type="component" value="Chromosome"/>
</dbReference>
<reference evidence="1 2" key="1">
    <citation type="journal article" date="2015" name="Int. J. Syst. Evol. Microbiol.">
        <title>Amycolatopsis rhabdoformis sp. nov., an actinomycete isolated from a tropical forest soil.</title>
        <authorList>
            <person name="Souza W.R."/>
            <person name="Silva R.E."/>
            <person name="Goodfellow M."/>
            <person name="Busarakam K."/>
            <person name="Figueiro F.S."/>
            <person name="Ferreira D."/>
            <person name="Rodrigues-Filho E."/>
            <person name="Moraes L.A.B."/>
            <person name="Zucchi T.D."/>
        </authorList>
    </citation>
    <scope>NUCLEOTIDE SEQUENCE [LARGE SCALE GENOMIC DNA]</scope>
    <source>
        <strain evidence="1 2">NCIMB 14900</strain>
    </source>
</reference>
<sequence length="165" mass="18172">MVRPLLFLDVDGPLIPFGAADYPLFPPLPDRHEHPLLARLDPALGVRLAALPGELVWATTWFTDANDVIAPRLGLPPLPVVDEPHQADFADLHWKTRPLVTWAAGRPFAWVDDEISAADRAWVAAQHPGAALLHRVDPRTGLTEADFATLAEWLENPIENPAENP</sequence>
<organism evidence="1 2">
    <name type="scientific">Amycolatopsis rhabdoformis</name>
    <dbReference type="NCBI Taxonomy" id="1448059"/>
    <lineage>
        <taxon>Bacteria</taxon>
        <taxon>Bacillati</taxon>
        <taxon>Actinomycetota</taxon>
        <taxon>Actinomycetes</taxon>
        <taxon>Pseudonocardiales</taxon>
        <taxon>Pseudonocardiaceae</taxon>
        <taxon>Amycolatopsis</taxon>
    </lineage>
</organism>
<proteinExistence type="predicted"/>
<dbReference type="Pfam" id="PF18143">
    <property type="entry name" value="HAD_SAK_2"/>
    <property type="match status" value="1"/>
</dbReference>
<evidence type="ECO:0000313" key="2">
    <source>
        <dbReference type="Proteomes" id="UP001330812"/>
    </source>
</evidence>
<accession>A0ABZ1I849</accession>
<dbReference type="EMBL" id="CP142149">
    <property type="protein sequence ID" value="WSE30384.1"/>
    <property type="molecule type" value="Genomic_DNA"/>
</dbReference>
<evidence type="ECO:0000313" key="1">
    <source>
        <dbReference type="EMBL" id="WSE30384.1"/>
    </source>
</evidence>
<gene>
    <name evidence="1" type="ORF">VSH64_47655</name>
</gene>
<protein>
    <submittedName>
        <fullName evidence="1">HAD domain-containing protein</fullName>
    </submittedName>
</protein>